<dbReference type="PROSITE" id="PS51387">
    <property type="entry name" value="FAD_PCMH"/>
    <property type="match status" value="1"/>
</dbReference>
<name>A0A419EYP5_9BACT</name>
<dbReference type="AlphaFoldDB" id="A0A419EYP5"/>
<dbReference type="PANTHER" id="PTHR11748:SF114">
    <property type="entry name" value="ARYL-ALCOHOL OXIDASE VANILLYL-ALCOHOL OXIDASE (AFU_ORTHOLOGUE AFUA_3G09500)-RELATED"/>
    <property type="match status" value="1"/>
</dbReference>
<feature type="domain" description="FAD-binding PCMH-type" evidence="2">
    <location>
        <begin position="67"/>
        <end position="255"/>
    </location>
</feature>
<evidence type="ECO:0000256" key="1">
    <source>
        <dbReference type="ARBA" id="ARBA00022827"/>
    </source>
</evidence>
<dbReference type="InterPro" id="IPR036318">
    <property type="entry name" value="FAD-bd_PCMH-like_sf"/>
</dbReference>
<dbReference type="Proteomes" id="UP000285961">
    <property type="component" value="Unassembled WGS sequence"/>
</dbReference>
<evidence type="ECO:0000259" key="2">
    <source>
        <dbReference type="PROSITE" id="PS51387"/>
    </source>
</evidence>
<dbReference type="GO" id="GO:1903457">
    <property type="term" value="P:lactate catabolic process"/>
    <property type="evidence" value="ECO:0007669"/>
    <property type="project" value="TreeGrafter"/>
</dbReference>
<evidence type="ECO:0000313" key="4">
    <source>
        <dbReference type="Proteomes" id="UP000285961"/>
    </source>
</evidence>
<dbReference type="InterPro" id="IPR016167">
    <property type="entry name" value="FAD-bd_PCMH_sub1"/>
</dbReference>
<dbReference type="EMBL" id="QZKI01000071">
    <property type="protein sequence ID" value="RJP70298.1"/>
    <property type="molecule type" value="Genomic_DNA"/>
</dbReference>
<gene>
    <name evidence="3" type="ORF">C4532_09380</name>
</gene>
<dbReference type="Gene3D" id="3.30.43.10">
    <property type="entry name" value="Uridine Diphospho-n-acetylenolpyruvylglucosamine Reductase, domain 2"/>
    <property type="match status" value="1"/>
</dbReference>
<dbReference type="Gene3D" id="3.30.465.10">
    <property type="match status" value="1"/>
</dbReference>
<keyword evidence="1" id="KW-0274">FAD</keyword>
<accession>A0A419EYP5</accession>
<reference evidence="3 4" key="1">
    <citation type="journal article" date="2017" name="ISME J.">
        <title>Energy and carbon metabolisms in a deep terrestrial subsurface fluid microbial community.</title>
        <authorList>
            <person name="Momper L."/>
            <person name="Jungbluth S.P."/>
            <person name="Lee M.D."/>
            <person name="Amend J.P."/>
        </authorList>
    </citation>
    <scope>NUCLEOTIDE SEQUENCE [LARGE SCALE GENOMIC DNA]</scope>
    <source>
        <strain evidence="3">SURF_17</strain>
    </source>
</reference>
<organism evidence="3 4">
    <name type="scientific">Candidatus Abyssobacteria bacterium SURF_17</name>
    <dbReference type="NCBI Taxonomy" id="2093361"/>
    <lineage>
        <taxon>Bacteria</taxon>
        <taxon>Pseudomonadati</taxon>
        <taxon>Candidatus Hydrogenedentota</taxon>
        <taxon>Candidatus Abyssobacteria</taxon>
    </lineage>
</organism>
<keyword evidence="1" id="KW-0285">Flavoprotein</keyword>
<dbReference type="SUPFAM" id="SSF56176">
    <property type="entry name" value="FAD-binding/transporter-associated domain-like"/>
    <property type="match status" value="1"/>
</dbReference>
<proteinExistence type="predicted"/>
<protein>
    <submittedName>
        <fullName evidence="3">FAD-binding oxidoreductase</fullName>
    </submittedName>
</protein>
<dbReference type="Pfam" id="PF01565">
    <property type="entry name" value="FAD_binding_4"/>
    <property type="match status" value="1"/>
</dbReference>
<dbReference type="GO" id="GO:0004458">
    <property type="term" value="F:D-lactate dehydrogenase (cytochrome) activity"/>
    <property type="evidence" value="ECO:0007669"/>
    <property type="project" value="TreeGrafter"/>
</dbReference>
<dbReference type="GO" id="GO:0071949">
    <property type="term" value="F:FAD binding"/>
    <property type="evidence" value="ECO:0007669"/>
    <property type="project" value="InterPro"/>
</dbReference>
<dbReference type="InterPro" id="IPR016166">
    <property type="entry name" value="FAD-bd_PCMH"/>
</dbReference>
<comment type="caution">
    <text evidence="3">The sequence shown here is derived from an EMBL/GenBank/DDBJ whole genome shotgun (WGS) entry which is preliminary data.</text>
</comment>
<dbReference type="InterPro" id="IPR016169">
    <property type="entry name" value="FAD-bd_PCMH_sub2"/>
</dbReference>
<evidence type="ECO:0000313" key="3">
    <source>
        <dbReference type="EMBL" id="RJP70298.1"/>
    </source>
</evidence>
<sequence length="557" mass="61833">MPSERGMTISRFTTSRNFSWEYKHMNDEAYKMFESVLGPDNVSRDPGLLDAYTYQWLGEMIGEPNRFGPFRPACVTLPSTTEEVQAIVRVCNRHGLKFKAHSTGWGLYANPGEEGVVMLDLRRMNRLIEINEKDMYAVVEPYVIWAQLQAEAMCRGLNCVTIGAGSCTSALANCTSLMGTANNNVSMGYNERNVLGVEWVLPDGEIVRLGSPGSGAGWISGDGPGPSLRGIMRGTFGALGGLGVFTKCAVRLYQWGGPAELPSENIVSMDERLLEYPENARLFVPYFESRVMMEEALARIGESEVAYSTGLLERGLLTLGLGVDNLNSAEMRESLLPTIPKNFFTCLLVGNSARELEYQTRVMNQILEQTAGRRFEMMEQEGFRDIITLFLVKGGSVPAKAVFSPTGSFNPLLCGFFGTRRTLVKGMDDAEEIKRKYIESGLLADDMAEGGWSPLIMDHGHMEYFEHETLFDPHVPESTLALIMLTIETNQSLADKKLMIPFASQVKVARAQGLSVHDSIAAHMNCDYRTWQRQFKQAFDPNDAADSCNYITPKPKA</sequence>
<dbReference type="InterPro" id="IPR006094">
    <property type="entry name" value="Oxid_FAD_bind_N"/>
</dbReference>
<dbReference type="GO" id="GO:0008720">
    <property type="term" value="F:D-lactate dehydrogenase (NAD+) activity"/>
    <property type="evidence" value="ECO:0007669"/>
    <property type="project" value="TreeGrafter"/>
</dbReference>
<dbReference type="PANTHER" id="PTHR11748">
    <property type="entry name" value="D-LACTATE DEHYDROGENASE"/>
    <property type="match status" value="1"/>
</dbReference>